<feature type="transmembrane region" description="Helical" evidence="2">
    <location>
        <begin position="272"/>
        <end position="294"/>
    </location>
</feature>
<dbReference type="eggNOG" id="COG2211">
    <property type="taxonomic scope" value="Bacteria"/>
</dbReference>
<dbReference type="KEGG" id="sfc:Spiaf_1771"/>
<feature type="transmembrane region" description="Helical" evidence="2">
    <location>
        <begin position="183"/>
        <end position="205"/>
    </location>
</feature>
<feature type="transmembrane region" description="Helical" evidence="2">
    <location>
        <begin position="87"/>
        <end position="105"/>
    </location>
</feature>
<accession>H9UJY5</accession>
<dbReference type="GO" id="GO:0005886">
    <property type="term" value="C:plasma membrane"/>
    <property type="evidence" value="ECO:0007669"/>
    <property type="project" value="TreeGrafter"/>
</dbReference>
<dbReference type="Proteomes" id="UP000007383">
    <property type="component" value="Chromosome"/>
</dbReference>
<gene>
    <name evidence="3" type="ordered locus">Spiaf_1771</name>
</gene>
<dbReference type="GO" id="GO:0008643">
    <property type="term" value="P:carbohydrate transport"/>
    <property type="evidence" value="ECO:0007669"/>
    <property type="project" value="InterPro"/>
</dbReference>
<dbReference type="Pfam" id="PF13347">
    <property type="entry name" value="MFS_2"/>
    <property type="match status" value="1"/>
</dbReference>
<dbReference type="PATRIC" id="fig|889378.3.peg.1760"/>
<evidence type="ECO:0000256" key="1">
    <source>
        <dbReference type="ARBA" id="ARBA00009617"/>
    </source>
</evidence>
<feature type="transmembrane region" description="Helical" evidence="2">
    <location>
        <begin position="21"/>
        <end position="42"/>
    </location>
</feature>
<keyword evidence="4" id="KW-1185">Reference proteome</keyword>
<evidence type="ECO:0000313" key="3">
    <source>
        <dbReference type="EMBL" id="AFG37828.1"/>
    </source>
</evidence>
<evidence type="ECO:0000313" key="4">
    <source>
        <dbReference type="Proteomes" id="UP000007383"/>
    </source>
</evidence>
<feature type="transmembrane region" description="Helical" evidence="2">
    <location>
        <begin position="382"/>
        <end position="399"/>
    </location>
</feature>
<dbReference type="SUPFAM" id="SSF103473">
    <property type="entry name" value="MFS general substrate transporter"/>
    <property type="match status" value="1"/>
</dbReference>
<dbReference type="GO" id="GO:0015293">
    <property type="term" value="F:symporter activity"/>
    <property type="evidence" value="ECO:0007669"/>
    <property type="project" value="InterPro"/>
</dbReference>
<feature type="transmembrane region" description="Helical" evidence="2">
    <location>
        <begin position="117"/>
        <end position="140"/>
    </location>
</feature>
<dbReference type="Gene3D" id="1.20.1250.20">
    <property type="entry name" value="MFS general substrate transporter like domains"/>
    <property type="match status" value="2"/>
</dbReference>
<keyword evidence="2" id="KW-0472">Membrane</keyword>
<dbReference type="EMBL" id="CP003282">
    <property type="protein sequence ID" value="AFG37828.1"/>
    <property type="molecule type" value="Genomic_DNA"/>
</dbReference>
<feature type="transmembrane region" description="Helical" evidence="2">
    <location>
        <begin position="48"/>
        <end position="66"/>
    </location>
</feature>
<organism evidence="3 4">
    <name type="scientific">Spirochaeta africana (strain ATCC 700263 / DSM 8902 / Z-7692)</name>
    <dbReference type="NCBI Taxonomy" id="889378"/>
    <lineage>
        <taxon>Bacteria</taxon>
        <taxon>Pseudomonadati</taxon>
        <taxon>Spirochaetota</taxon>
        <taxon>Spirochaetia</taxon>
        <taxon>Spirochaetales</taxon>
        <taxon>Spirochaetaceae</taxon>
        <taxon>Spirochaeta</taxon>
    </lineage>
</organism>
<dbReference type="InterPro" id="IPR036259">
    <property type="entry name" value="MFS_trans_sf"/>
</dbReference>
<dbReference type="RefSeq" id="WP_014455811.1">
    <property type="nucleotide sequence ID" value="NC_017098.1"/>
</dbReference>
<feature type="transmembrane region" description="Helical" evidence="2">
    <location>
        <begin position="301"/>
        <end position="322"/>
    </location>
</feature>
<dbReference type="STRING" id="889378.Spiaf_1771"/>
<comment type="similarity">
    <text evidence="1">Belongs to the sodium:galactoside symporter (TC 2.A.2) family.</text>
</comment>
<sequence length="476" mass="52940">MTRLFVQGERSLRFRNIAAYGSGDIFGGGATVLIGLYFFFFLTNNVGLSPLAAGTVFGIGKLIDAVTDPLMGYISDITRSRFGRRRIYFLAAIGPIWVSFFLLWLPFGQAPLLLRFIYYTVCYILFSLVYTLVMVPYSALNAEISRAESNRIRLAGSRMVFTQLVTLLAILIPNWLIDLLDIQGYYTMGLVFATLFALPWVFVFLGTWELPYKQPVGGPGFATYFARFTAILRNRTARSHMLMHAASYAAIDILMVLAVFFFTHYLGAPQQIYHLALAVMIITMCMMLPVYYALSRIVSVRLLYAVAMTWWAVGLVGGYYAMQPEHHWSSYLAITAFLGVGTAGGMLMPWTIFPMVTDVGEYFSGENRAGMYAGMLTLTRKLVQGAIVMPLVGISLHSIGYMPQVFPQAQATAIGLQRIFFLAPIGCILIGLLAVLRLPLTSRRAEVLSRTLHARRSGADETATPAADIVLLQKLR</sequence>
<proteinExistence type="inferred from homology"/>
<feature type="transmembrane region" description="Helical" evidence="2">
    <location>
        <begin position="328"/>
        <end position="348"/>
    </location>
</feature>
<keyword evidence="2" id="KW-0812">Transmembrane</keyword>
<reference evidence="4" key="1">
    <citation type="journal article" date="2013" name="Stand. Genomic Sci.">
        <title>Complete genome sequence of the halophilic bacterium Spirochaeta africana type strain (Z-7692(T)) from the alkaline Lake Magadi in the East African Rift.</title>
        <authorList>
            <person name="Liolos K."/>
            <person name="Abt B."/>
            <person name="Scheuner C."/>
            <person name="Teshima H."/>
            <person name="Held B."/>
            <person name="Lapidus A."/>
            <person name="Nolan M."/>
            <person name="Lucas S."/>
            <person name="Deshpande S."/>
            <person name="Cheng J.F."/>
            <person name="Tapia R."/>
            <person name="Goodwin L.A."/>
            <person name="Pitluck S."/>
            <person name="Pagani I."/>
            <person name="Ivanova N."/>
            <person name="Mavromatis K."/>
            <person name="Mikhailova N."/>
            <person name="Huntemann M."/>
            <person name="Pati A."/>
            <person name="Chen A."/>
            <person name="Palaniappan K."/>
            <person name="Land M."/>
            <person name="Rohde M."/>
            <person name="Tindall B.J."/>
            <person name="Detter J.C."/>
            <person name="Goker M."/>
            <person name="Bristow J."/>
            <person name="Eisen J.A."/>
            <person name="Markowitz V."/>
            <person name="Hugenholtz P."/>
            <person name="Woyke T."/>
            <person name="Klenk H.P."/>
            <person name="Kyrpides N.C."/>
        </authorList>
    </citation>
    <scope>NUCLEOTIDE SEQUENCE</scope>
    <source>
        <strain evidence="4">ATCC 700263 / DSM 8902 / Z-7692</strain>
    </source>
</reference>
<dbReference type="PANTHER" id="PTHR11328:SF24">
    <property type="entry name" value="MAJOR FACILITATOR SUPERFAMILY (MFS) PROFILE DOMAIN-CONTAINING PROTEIN"/>
    <property type="match status" value="1"/>
</dbReference>
<dbReference type="PANTHER" id="PTHR11328">
    <property type="entry name" value="MAJOR FACILITATOR SUPERFAMILY DOMAIN-CONTAINING PROTEIN"/>
    <property type="match status" value="1"/>
</dbReference>
<dbReference type="AlphaFoldDB" id="H9UJY5"/>
<feature type="transmembrane region" description="Helical" evidence="2">
    <location>
        <begin position="160"/>
        <end position="177"/>
    </location>
</feature>
<dbReference type="InterPro" id="IPR039672">
    <property type="entry name" value="MFS_2"/>
</dbReference>
<name>H9UJY5_SPIAZ</name>
<keyword evidence="2" id="KW-1133">Transmembrane helix</keyword>
<feature type="transmembrane region" description="Helical" evidence="2">
    <location>
        <begin position="245"/>
        <end position="266"/>
    </location>
</feature>
<evidence type="ECO:0000256" key="2">
    <source>
        <dbReference type="SAM" id="Phobius"/>
    </source>
</evidence>
<feature type="transmembrane region" description="Helical" evidence="2">
    <location>
        <begin position="419"/>
        <end position="440"/>
    </location>
</feature>
<protein>
    <submittedName>
        <fullName evidence="3">Na+/melibiose symporter-like transporter</fullName>
    </submittedName>
</protein>
<dbReference type="HOGENOM" id="CLU_027408_6_0_12"/>